<keyword evidence="3 5" id="KW-1133">Transmembrane helix</keyword>
<dbReference type="GO" id="GO:0032259">
    <property type="term" value="P:methylation"/>
    <property type="evidence" value="ECO:0007669"/>
    <property type="project" value="UniProtKB-KW"/>
</dbReference>
<evidence type="ECO:0000256" key="3">
    <source>
        <dbReference type="ARBA" id="ARBA00022989"/>
    </source>
</evidence>
<accession>A0A679GFG7</accession>
<protein>
    <submittedName>
        <fullName evidence="7">Isoprenylcysteine carboxyl methyltransferase</fullName>
    </submittedName>
</protein>
<keyword evidence="7" id="KW-0489">Methyltransferase</keyword>
<comment type="subcellular location">
    <subcellularLocation>
        <location evidence="1">Endomembrane system</location>
        <topology evidence="1">Multi-pass membrane protein</topology>
    </subcellularLocation>
</comment>
<keyword evidence="2 5" id="KW-0812">Transmembrane</keyword>
<dbReference type="GeneID" id="57398373"/>
<dbReference type="Proteomes" id="UP000515591">
    <property type="component" value="Chromosome"/>
</dbReference>
<keyword evidence="4 5" id="KW-0472">Membrane</keyword>
<dbReference type="EMBL" id="AP022642">
    <property type="protein sequence ID" value="BCA29183.1"/>
    <property type="molecule type" value="Genomic_DNA"/>
</dbReference>
<evidence type="ECO:0000313" key="8">
    <source>
        <dbReference type="Proteomes" id="UP000501237"/>
    </source>
</evidence>
<dbReference type="RefSeq" id="WP_172433874.1">
    <property type="nucleotide sequence ID" value="NZ_AP022213.1"/>
</dbReference>
<evidence type="ECO:0000256" key="5">
    <source>
        <dbReference type="SAM" id="Phobius"/>
    </source>
</evidence>
<dbReference type="GO" id="GO:0008168">
    <property type="term" value="F:methyltransferase activity"/>
    <property type="evidence" value="ECO:0007669"/>
    <property type="project" value="UniProtKB-KW"/>
</dbReference>
<dbReference type="PANTHER" id="PTHR12714">
    <property type="entry name" value="PROTEIN-S ISOPRENYLCYSTEINE O-METHYLTRANSFERASE"/>
    <property type="match status" value="1"/>
</dbReference>
<sequence>MTQTPTALPRARWLERRIPPPLVGLACAVLMYGLAQVTPGLPFALPPALRLLLALLVLAAGVAVCLAGALAFRQARTTVNPIHPERTSALVIRGIYHRTRNPMYLGFALMLLGWGLWLAAPFALAGVVLFMLYIERYQIPPEERMLEQLFGADYLAYREQVRRWL</sequence>
<dbReference type="AlphaFoldDB" id="A0A679GFG7"/>
<name>A0A679GFG7_9GAMM</name>
<reference evidence="6 9" key="1">
    <citation type="submission" date="2019-12" db="EMBL/GenBank/DDBJ databases">
        <title>complete genome sequences of Pseudomonas otitidis str. WP8-S17-CRE-03 isolated from wastewater treatment plant effluent.</title>
        <authorList>
            <person name="Sekizuka T."/>
            <person name="Itokawa K."/>
            <person name="Yatsu K."/>
            <person name="Inamine Y."/>
            <person name="Kuroda M."/>
        </authorList>
    </citation>
    <scope>NUCLEOTIDE SEQUENCE [LARGE SCALE GENOMIC DNA]</scope>
    <source>
        <strain evidence="6 9">WP8-S17-CRE-03</strain>
    </source>
</reference>
<reference evidence="7 8" key="2">
    <citation type="journal article" date="2020" name="Microbiol. Resour. Announc.">
        <title>Complete genome sequence of Pseudomonas otitidis strain MrB4, isolated from Lake Biwa in Japan.</title>
        <authorList>
            <person name="Miyazaki K."/>
            <person name="Hase E."/>
            <person name="Maruya T."/>
        </authorList>
    </citation>
    <scope>NUCLEOTIDE SEQUENCE [LARGE SCALE GENOMIC DNA]</scope>
    <source>
        <strain evidence="7 8">MrB4</strain>
    </source>
</reference>
<dbReference type="Pfam" id="PF04191">
    <property type="entry name" value="PEMT"/>
    <property type="match status" value="1"/>
</dbReference>
<dbReference type="GO" id="GO:0012505">
    <property type="term" value="C:endomembrane system"/>
    <property type="evidence" value="ECO:0007669"/>
    <property type="project" value="UniProtKB-SubCell"/>
</dbReference>
<dbReference type="Gene3D" id="1.20.120.1630">
    <property type="match status" value="1"/>
</dbReference>
<evidence type="ECO:0000313" key="6">
    <source>
        <dbReference type="EMBL" id="BBT17086.1"/>
    </source>
</evidence>
<evidence type="ECO:0000313" key="7">
    <source>
        <dbReference type="EMBL" id="BCA29183.1"/>
    </source>
</evidence>
<dbReference type="KEGG" id="poj:PtoMrB4_31600"/>
<evidence type="ECO:0000256" key="2">
    <source>
        <dbReference type="ARBA" id="ARBA00022692"/>
    </source>
</evidence>
<dbReference type="PANTHER" id="PTHR12714:SF24">
    <property type="entry name" value="SLR1182 PROTEIN"/>
    <property type="match status" value="1"/>
</dbReference>
<dbReference type="EMBL" id="AP022213">
    <property type="protein sequence ID" value="BBT17086.1"/>
    <property type="molecule type" value="Genomic_DNA"/>
</dbReference>
<evidence type="ECO:0000313" key="9">
    <source>
        <dbReference type="Proteomes" id="UP000515591"/>
    </source>
</evidence>
<keyword evidence="7" id="KW-0808">Transferase</keyword>
<feature type="transmembrane region" description="Helical" evidence="5">
    <location>
        <begin position="21"/>
        <end position="45"/>
    </location>
</feature>
<gene>
    <name evidence="7" type="ORF">PtoMrB4_31600</name>
    <name evidence="6" type="ORF">WP8S17C03_31350</name>
</gene>
<dbReference type="Proteomes" id="UP000501237">
    <property type="component" value="Chromosome"/>
</dbReference>
<dbReference type="InterPro" id="IPR007318">
    <property type="entry name" value="Phopholipid_MeTrfase"/>
</dbReference>
<feature type="transmembrane region" description="Helical" evidence="5">
    <location>
        <begin position="51"/>
        <end position="72"/>
    </location>
</feature>
<evidence type="ECO:0000256" key="1">
    <source>
        <dbReference type="ARBA" id="ARBA00004127"/>
    </source>
</evidence>
<organism evidence="7 8">
    <name type="scientific">Metapseudomonas otitidis</name>
    <dbReference type="NCBI Taxonomy" id="319939"/>
    <lineage>
        <taxon>Bacteria</taxon>
        <taxon>Pseudomonadati</taxon>
        <taxon>Pseudomonadota</taxon>
        <taxon>Gammaproteobacteria</taxon>
        <taxon>Pseudomonadales</taxon>
        <taxon>Pseudomonadaceae</taxon>
        <taxon>Metapseudomonas</taxon>
    </lineage>
</organism>
<evidence type="ECO:0000256" key="4">
    <source>
        <dbReference type="ARBA" id="ARBA00023136"/>
    </source>
</evidence>
<proteinExistence type="predicted"/>
<feature type="transmembrane region" description="Helical" evidence="5">
    <location>
        <begin position="103"/>
        <end position="134"/>
    </location>
</feature>